<reference evidence="1" key="1">
    <citation type="journal article" date="2015" name="Nature">
        <title>Complex archaea that bridge the gap between prokaryotes and eukaryotes.</title>
        <authorList>
            <person name="Spang A."/>
            <person name="Saw J.H."/>
            <person name="Jorgensen S.L."/>
            <person name="Zaremba-Niedzwiedzka K."/>
            <person name="Martijn J."/>
            <person name="Lind A.E."/>
            <person name="van Eijk R."/>
            <person name="Schleper C."/>
            <person name="Guy L."/>
            <person name="Ettema T.J."/>
        </authorList>
    </citation>
    <scope>NUCLEOTIDE SEQUENCE</scope>
</reference>
<proteinExistence type="predicted"/>
<feature type="non-terminal residue" evidence="1">
    <location>
        <position position="1"/>
    </location>
</feature>
<dbReference type="EMBL" id="LAZR01058652">
    <property type="protein sequence ID" value="KKK69433.1"/>
    <property type="molecule type" value="Genomic_DNA"/>
</dbReference>
<dbReference type="AlphaFoldDB" id="A0A0F8XKK7"/>
<evidence type="ECO:0000313" key="1">
    <source>
        <dbReference type="EMBL" id="KKK69433.1"/>
    </source>
</evidence>
<organism evidence="1">
    <name type="scientific">marine sediment metagenome</name>
    <dbReference type="NCBI Taxonomy" id="412755"/>
    <lineage>
        <taxon>unclassified sequences</taxon>
        <taxon>metagenomes</taxon>
        <taxon>ecological metagenomes</taxon>
    </lineage>
</organism>
<gene>
    <name evidence="1" type="ORF">LCGC14_2934070</name>
</gene>
<sequence>VKLYATVRSVRRMLGRLPQFIDNAPIGTGDGTTVKFYFNTRYLIDGNGDGIIDGDDVTIYSDDTSVAIDHINAEKGYVVLGTAPQSETAITADFFKSDLPDWEIEEEIKNFSKLIEDKTGNTFAYDGLYTQIWDGSGEEKDFFFDRYPVYEIVSYDIDGDTSLVEDTDYYLYPKSDKALYITFETPPLKDNKNVSITYRYGESNEKVNRWVRLNVVSNMFRFIAMKSGNTGIYVSPQNTSPIITPDRAVSLRNQLREEIRELELQLSGMIRVEILDA</sequence>
<comment type="caution">
    <text evidence="1">The sequence shown here is derived from an EMBL/GenBank/DDBJ whole genome shotgun (WGS) entry which is preliminary data.</text>
</comment>
<name>A0A0F8XKK7_9ZZZZ</name>
<accession>A0A0F8XKK7</accession>
<protein>
    <submittedName>
        <fullName evidence="1">Uncharacterized protein</fullName>
    </submittedName>
</protein>